<dbReference type="Proteomes" id="UP000678393">
    <property type="component" value="Unassembled WGS sequence"/>
</dbReference>
<evidence type="ECO:0000313" key="2">
    <source>
        <dbReference type="Proteomes" id="UP000678393"/>
    </source>
</evidence>
<accession>A0A8S3ZY65</accession>
<proteinExistence type="predicted"/>
<dbReference type="AlphaFoldDB" id="A0A8S3ZY65"/>
<sequence>MAEYQKIDADYSDHSATAKSNYYRKEEHLEIDLFQREADLHHRRLTCSRNPGHENFIPIPDLTLDCFPEALRHQEVLDYVVAFSKLVVRLKVKHTSGDRPKNDPFQNFIGRDVLRGATGCVIGEVDMINIEEFPCRDDGCLLQGCVHSVYGFIDVLTNCHVVHDAKEARFTEVEFFFDAPDRFSVVTLKGHEVKRISRDEERVVVRCVTHDIDFLKKLYHLVETAKSLGLAIPRSVKDSSMTDFAIIVSHPHGSVKGFSIGRLLEYRKTPEKTGMLKRFLRQAAGKRPCLRVTTYTTPTCPGCTGAPVVTGYDDGWGWWSLSHSTADLNSGINMAFSD</sequence>
<protein>
    <submittedName>
        <fullName evidence="1">Uncharacterized protein</fullName>
    </submittedName>
</protein>
<reference evidence="1" key="1">
    <citation type="submission" date="2021-04" db="EMBL/GenBank/DDBJ databases">
        <authorList>
            <consortium name="Molecular Ecology Group"/>
        </authorList>
    </citation>
    <scope>NUCLEOTIDE SEQUENCE</scope>
</reference>
<organism evidence="1 2">
    <name type="scientific">Candidula unifasciata</name>
    <dbReference type="NCBI Taxonomy" id="100452"/>
    <lineage>
        <taxon>Eukaryota</taxon>
        <taxon>Metazoa</taxon>
        <taxon>Spiralia</taxon>
        <taxon>Lophotrochozoa</taxon>
        <taxon>Mollusca</taxon>
        <taxon>Gastropoda</taxon>
        <taxon>Heterobranchia</taxon>
        <taxon>Euthyneura</taxon>
        <taxon>Panpulmonata</taxon>
        <taxon>Eupulmonata</taxon>
        <taxon>Stylommatophora</taxon>
        <taxon>Helicina</taxon>
        <taxon>Helicoidea</taxon>
        <taxon>Geomitridae</taxon>
        <taxon>Candidula</taxon>
    </lineage>
</organism>
<comment type="caution">
    <text evidence="1">The sequence shown here is derived from an EMBL/GenBank/DDBJ whole genome shotgun (WGS) entry which is preliminary data.</text>
</comment>
<dbReference type="OrthoDB" id="6077776at2759"/>
<gene>
    <name evidence="1" type="ORF">CUNI_LOCUS18133</name>
</gene>
<keyword evidence="2" id="KW-1185">Reference proteome</keyword>
<dbReference type="InterPro" id="IPR009003">
    <property type="entry name" value="Peptidase_S1_PA"/>
</dbReference>
<evidence type="ECO:0000313" key="1">
    <source>
        <dbReference type="EMBL" id="CAG5132575.1"/>
    </source>
</evidence>
<dbReference type="Pfam" id="PF13365">
    <property type="entry name" value="Trypsin_2"/>
    <property type="match status" value="1"/>
</dbReference>
<name>A0A8S3ZY65_9EUPU</name>
<dbReference type="EMBL" id="CAJHNH020005479">
    <property type="protein sequence ID" value="CAG5132575.1"/>
    <property type="molecule type" value="Genomic_DNA"/>
</dbReference>
<dbReference type="SUPFAM" id="SSF50494">
    <property type="entry name" value="Trypsin-like serine proteases"/>
    <property type="match status" value="1"/>
</dbReference>